<evidence type="ECO:0000313" key="2">
    <source>
        <dbReference type="EMBL" id="GBE81184.1"/>
    </source>
</evidence>
<keyword evidence="3" id="KW-1185">Reference proteome</keyword>
<dbReference type="EMBL" id="BFAD01000003">
    <property type="protein sequence ID" value="GBE81184.1"/>
    <property type="molecule type" value="Genomic_DNA"/>
</dbReference>
<evidence type="ECO:0000313" key="3">
    <source>
        <dbReference type="Proteomes" id="UP000287166"/>
    </source>
</evidence>
<feature type="region of interest" description="Disordered" evidence="1">
    <location>
        <begin position="503"/>
        <end position="549"/>
    </location>
</feature>
<dbReference type="GeneID" id="38778101"/>
<organism evidence="2 3">
    <name type="scientific">Sparassis crispa</name>
    <dbReference type="NCBI Taxonomy" id="139825"/>
    <lineage>
        <taxon>Eukaryota</taxon>
        <taxon>Fungi</taxon>
        <taxon>Dikarya</taxon>
        <taxon>Basidiomycota</taxon>
        <taxon>Agaricomycotina</taxon>
        <taxon>Agaricomycetes</taxon>
        <taxon>Polyporales</taxon>
        <taxon>Sparassidaceae</taxon>
        <taxon>Sparassis</taxon>
    </lineage>
</organism>
<feature type="compositionally biased region" description="Low complexity" evidence="1">
    <location>
        <begin position="718"/>
        <end position="731"/>
    </location>
</feature>
<feature type="compositionally biased region" description="Polar residues" evidence="1">
    <location>
        <begin position="772"/>
        <end position="797"/>
    </location>
</feature>
<feature type="compositionally biased region" description="Basic and acidic residues" evidence="1">
    <location>
        <begin position="444"/>
        <end position="463"/>
    </location>
</feature>
<dbReference type="RefSeq" id="XP_027612097.1">
    <property type="nucleotide sequence ID" value="XM_027756296.1"/>
</dbReference>
<feature type="compositionally biased region" description="Basic and acidic residues" evidence="1">
    <location>
        <begin position="732"/>
        <end position="756"/>
    </location>
</feature>
<sequence length="1028" mass="112919">MATALQLPPPDTGLAFNEVVTTGLAAHDYPNALNFADFDLKDNRYPSLGTSCRVTQYVNSPGRYSNSAVDPVALSPRHRSWIDRPVPNSSAGVWVPEKLMEQQQQRQAEQSAPLQGPLPATNQQPQPPMPRPEDTLSRPMQGSPSRLAERFSRDEELQRIPSKGSDSPQEMGQRTSSRRPSQDQYGSFVPSSPRHPSLPVAGFGAGPSSSPIVPVSAGPSYNPANMQIPISPKPRAYAQHPTYITPTPGANVYAPPQVPKEEVCVECAMRDQDMADVDVASPGAWERDSDVLYDELIRREQEDEAAGTPPSEHPNRPRARGGRLTEESLHLWLSLNPKEPSSRQQTLDQYVRSQRTLLEAEVLAHARAMRESRQLDDKVRDACSQLRRSAYDLNVNPKHAEDASVKASRSSSMPGGAVIAHTHGHSRDVTLLENGMIVEHVDVRKEEKEERERRRKEERLERSRVRKSSRGSAIDVTSVYSMPIPNQLPKTDSGFFSGARASESRYSQSFSPRPSSVLTTGNERPLTSLRATSQASFSDIQSIGSTSSPRRSRFFGFKNLTSGFRSQDSLAPSGSMVDMHIALSREQHFFEAHPELEQEFGSNAPTVRLADAPQQPGVFSEVIDAPSSAVPKKKIGLKKIWKIVTGSKNSGRTISRAKSRSLDRAEDDLPLAPPPPLSYLVDREQRLSSRRHVSTPSLPSSASPNAMSPYAPSPPTAPSSLVPSPSSSRQPITEKENLSDGRKDSGNYETDHDHIPSADVNSPEQDPRGRTTHSSSKTLSSYTGPITPVTPQSNRPQSVAIRRDKSLPPLPGESSIEFPNHPMPDARPQTMYTYDPLMSSYGKATSPQLLPPQAPFRSVDTRRQSFGGMASQPHPAVRTLPAKAAYMRGPLNVPPFLAEERYGEFGVSHLSLNQWNNGKGHLRPVQPQAKPKQRRSRFGLASLFGRKSQDAESKDLAGVDASLQPIITHRTSASGEHSAGYGGPGSAHSSTAMRMSVTSRKNIAELVDQDNEFVAYRYPSTDQRFDLR</sequence>
<feature type="compositionally biased region" description="Polar residues" evidence="1">
    <location>
        <begin position="694"/>
        <end position="705"/>
    </location>
</feature>
<feature type="region of interest" description="Disordered" evidence="1">
    <location>
        <begin position="971"/>
        <end position="992"/>
    </location>
</feature>
<proteinExistence type="predicted"/>
<protein>
    <submittedName>
        <fullName evidence="2">Uncharacterized protein</fullName>
    </submittedName>
</protein>
<feature type="compositionally biased region" description="Polar residues" evidence="1">
    <location>
        <begin position="504"/>
        <end position="522"/>
    </location>
</feature>
<feature type="region of interest" description="Disordered" evidence="1">
    <location>
        <begin position="100"/>
        <end position="205"/>
    </location>
</feature>
<feature type="compositionally biased region" description="Low complexity" evidence="1">
    <location>
        <begin position="101"/>
        <end position="110"/>
    </location>
</feature>
<gene>
    <name evidence="2" type="ORF">SCP_0309110</name>
</gene>
<accession>A0A401GG67</accession>
<comment type="caution">
    <text evidence="2">The sequence shown here is derived from an EMBL/GenBank/DDBJ whole genome shotgun (WGS) entry which is preliminary data.</text>
</comment>
<dbReference type="InParanoid" id="A0A401GG67"/>
<dbReference type="STRING" id="139825.A0A401GG67"/>
<feature type="region of interest" description="Disordered" evidence="1">
    <location>
        <begin position="394"/>
        <end position="415"/>
    </location>
</feature>
<dbReference type="Proteomes" id="UP000287166">
    <property type="component" value="Unassembled WGS sequence"/>
</dbReference>
<feature type="region of interest" description="Disordered" evidence="1">
    <location>
        <begin position="300"/>
        <end position="323"/>
    </location>
</feature>
<reference evidence="2 3" key="1">
    <citation type="journal article" date="2018" name="Sci. Rep.">
        <title>Genome sequence of the cauliflower mushroom Sparassis crispa (Hanabiratake) and its association with beneficial usage.</title>
        <authorList>
            <person name="Kiyama R."/>
            <person name="Furutani Y."/>
            <person name="Kawaguchi K."/>
            <person name="Nakanishi T."/>
        </authorList>
    </citation>
    <scope>NUCLEOTIDE SEQUENCE [LARGE SCALE GENOMIC DNA]</scope>
</reference>
<feature type="region of interest" description="Disordered" evidence="1">
    <location>
        <begin position="649"/>
        <end position="828"/>
    </location>
</feature>
<feature type="compositionally biased region" description="Basic and acidic residues" evidence="1">
    <location>
        <begin position="147"/>
        <end position="158"/>
    </location>
</feature>
<feature type="compositionally biased region" description="Polar residues" evidence="1">
    <location>
        <begin position="529"/>
        <end position="549"/>
    </location>
</feature>
<dbReference type="OrthoDB" id="3013446at2759"/>
<feature type="compositionally biased region" description="Polar residues" evidence="1">
    <location>
        <begin position="164"/>
        <end position="185"/>
    </location>
</feature>
<feature type="region of interest" description="Disordered" evidence="1">
    <location>
        <begin position="444"/>
        <end position="472"/>
    </location>
</feature>
<name>A0A401GG67_9APHY</name>
<evidence type="ECO:0000256" key="1">
    <source>
        <dbReference type="SAM" id="MobiDB-lite"/>
    </source>
</evidence>
<dbReference type="AlphaFoldDB" id="A0A401GG67"/>